<keyword evidence="1" id="KW-0472">Membrane</keyword>
<keyword evidence="1" id="KW-0812">Transmembrane</keyword>
<gene>
    <name evidence="2" type="ORF">R28058_04611</name>
</gene>
<organism evidence="2 3">
    <name type="scientific">Paraclostridium sordellii</name>
    <name type="common">Clostridium sordellii</name>
    <dbReference type="NCBI Taxonomy" id="1505"/>
    <lineage>
        <taxon>Bacteria</taxon>
        <taxon>Bacillati</taxon>
        <taxon>Bacillota</taxon>
        <taxon>Clostridia</taxon>
        <taxon>Peptostreptococcales</taxon>
        <taxon>Peptostreptococcaceae</taxon>
        <taxon>Paraclostridium</taxon>
    </lineage>
</organism>
<dbReference type="EMBL" id="CEKZ01000003">
    <property type="protein sequence ID" value="CEQ02728.1"/>
    <property type="molecule type" value="Genomic_DNA"/>
</dbReference>
<dbReference type="InterPro" id="IPR046208">
    <property type="entry name" value="DUF6241"/>
</dbReference>
<dbReference type="Pfam" id="PF19754">
    <property type="entry name" value="DUF6241"/>
    <property type="match status" value="1"/>
</dbReference>
<accession>A0A0C7G6T0</accession>
<evidence type="ECO:0000313" key="2">
    <source>
        <dbReference type="EMBL" id="CEQ02728.1"/>
    </source>
</evidence>
<protein>
    <submittedName>
        <fullName evidence="2">Uncharacterized protein</fullName>
    </submittedName>
</protein>
<dbReference type="Proteomes" id="UP000049127">
    <property type="component" value="Unassembled WGS sequence"/>
</dbReference>
<reference evidence="2 3" key="1">
    <citation type="submission" date="2015-01" db="EMBL/GenBank/DDBJ databases">
        <authorList>
            <person name="Aslett A.Martin."/>
            <person name="De Silva Nishadi"/>
        </authorList>
    </citation>
    <scope>NUCLEOTIDE SEQUENCE [LARGE SCALE GENOMIC DNA]</scope>
    <source>
        <strain evidence="2 3">R28058</strain>
    </source>
</reference>
<keyword evidence="1" id="KW-1133">Transmembrane helix</keyword>
<name>A0A0C7G6T0_PARSO</name>
<feature type="transmembrane region" description="Helical" evidence="1">
    <location>
        <begin position="7"/>
        <end position="25"/>
    </location>
</feature>
<dbReference type="RefSeq" id="WP_055341359.1">
    <property type="nucleotide sequence ID" value="NZ_CDNI01000003.1"/>
</dbReference>
<sequence length="174" mass="20396">MKKLKQILFALIIVIVVGAIGYKLFEEVSNKDSKKEQVKDESGKVVSYTGNYQELLDKEFDKAKSDKEFEFKQDNIYDLVHWMSNPVIKAKQGKKVGFIEPNPDNIYRLKTILEKIKIPHRDFFLENLKNWEKGKFTNVEDMHNTAWKMLDGSIGRAIGEDKDEINNLKEKYYK</sequence>
<proteinExistence type="predicted"/>
<evidence type="ECO:0000256" key="1">
    <source>
        <dbReference type="SAM" id="Phobius"/>
    </source>
</evidence>
<dbReference type="AlphaFoldDB" id="A0A0C7G6T0"/>
<dbReference type="OrthoDB" id="1932566at2"/>
<evidence type="ECO:0000313" key="3">
    <source>
        <dbReference type="Proteomes" id="UP000049127"/>
    </source>
</evidence>